<gene>
    <name evidence="1" type="ORF">NE646_14525</name>
</gene>
<protein>
    <recommendedName>
        <fullName evidence="3">Conjugal transfer protein TraX</fullName>
    </recommendedName>
</protein>
<dbReference type="Proteomes" id="UP001205063">
    <property type="component" value="Unassembled WGS sequence"/>
</dbReference>
<sequence length="71" mass="7454">MHPPHCTALSGFGLKWLAVCTMLVDHIGAAILEPVVLLPLYGLYKGGGAGLPGWYGPLLLADMALRAVGRL</sequence>
<dbReference type="EMBL" id="JANGAB010000333">
    <property type="protein sequence ID" value="MCQ4950842.1"/>
    <property type="molecule type" value="Genomic_DNA"/>
</dbReference>
<organism evidence="1 2">
    <name type="scientific">Bittarella massiliensis</name>
    <name type="common">ex Durand et al. 2017</name>
    <dbReference type="NCBI Taxonomy" id="1720313"/>
    <lineage>
        <taxon>Bacteria</taxon>
        <taxon>Bacillati</taxon>
        <taxon>Bacillota</taxon>
        <taxon>Clostridia</taxon>
        <taxon>Eubacteriales</taxon>
        <taxon>Oscillospiraceae</taxon>
        <taxon>Bittarella (ex Durand et al. 2017)</taxon>
    </lineage>
</organism>
<accession>A0AAW5KFV4</accession>
<feature type="non-terminal residue" evidence="1">
    <location>
        <position position="71"/>
    </location>
</feature>
<name>A0AAW5KFV4_9FIRM</name>
<evidence type="ECO:0000313" key="1">
    <source>
        <dbReference type="EMBL" id="MCQ4950842.1"/>
    </source>
</evidence>
<evidence type="ECO:0000313" key="2">
    <source>
        <dbReference type="Proteomes" id="UP001205063"/>
    </source>
</evidence>
<evidence type="ECO:0008006" key="3">
    <source>
        <dbReference type="Google" id="ProtNLM"/>
    </source>
</evidence>
<comment type="caution">
    <text evidence="1">The sequence shown here is derived from an EMBL/GenBank/DDBJ whole genome shotgun (WGS) entry which is preliminary data.</text>
</comment>
<reference evidence="1" key="1">
    <citation type="submission" date="2022-06" db="EMBL/GenBank/DDBJ databases">
        <title>Isolation of gut microbiota from human fecal samples.</title>
        <authorList>
            <person name="Pamer E.G."/>
            <person name="Barat B."/>
            <person name="Waligurski E."/>
            <person name="Medina S."/>
            <person name="Paddock L."/>
            <person name="Mostad J."/>
        </authorList>
    </citation>
    <scope>NUCLEOTIDE SEQUENCE</scope>
    <source>
        <strain evidence="1">DFI.7.96</strain>
    </source>
</reference>
<proteinExistence type="predicted"/>
<dbReference type="AlphaFoldDB" id="A0AAW5KFV4"/>